<dbReference type="Gene3D" id="3.40.50.12780">
    <property type="entry name" value="N-terminal domain of ligase-like"/>
    <property type="match status" value="1"/>
</dbReference>
<comment type="catalytic activity">
    <reaction evidence="9">
        <text>2-phenylacetate + ATP + CoA = phenylacetyl-CoA + AMP + diphosphate</text>
        <dbReference type="Rhea" id="RHEA:20956"/>
        <dbReference type="ChEBI" id="CHEBI:18401"/>
        <dbReference type="ChEBI" id="CHEBI:30616"/>
        <dbReference type="ChEBI" id="CHEBI:33019"/>
        <dbReference type="ChEBI" id="CHEBI:57287"/>
        <dbReference type="ChEBI" id="CHEBI:57390"/>
        <dbReference type="ChEBI" id="CHEBI:456215"/>
        <dbReference type="EC" id="6.2.1.30"/>
    </reaction>
</comment>
<evidence type="ECO:0000256" key="3">
    <source>
        <dbReference type="ARBA" id="ARBA00022741"/>
    </source>
</evidence>
<evidence type="ECO:0000259" key="11">
    <source>
        <dbReference type="Pfam" id="PF14535"/>
    </source>
</evidence>
<dbReference type="GeneID" id="62696568"/>
<dbReference type="EMBL" id="VUMB01000006">
    <property type="protein sequence ID" value="MSS39448.1"/>
    <property type="molecule type" value="Genomic_DNA"/>
</dbReference>
<dbReference type="GO" id="GO:0047475">
    <property type="term" value="F:phenylacetate-CoA ligase activity"/>
    <property type="evidence" value="ECO:0007669"/>
    <property type="project" value="UniProtKB-EC"/>
</dbReference>
<comment type="caution">
    <text evidence="12">The sequence shown here is derived from an EMBL/GenBank/DDBJ whole genome shotgun (WGS) entry which is preliminary data.</text>
</comment>
<dbReference type="EC" id="6.2.1.30" evidence="6 9"/>
<dbReference type="InterPro" id="IPR011880">
    <property type="entry name" value="PA_CoA_ligase"/>
</dbReference>
<sequence>MIWAKEETLPRVEIESIQLKRLKETVHYIYDRVEPYRRKMEEAGIKPDDIQSLDDLKEMPFTYKADFRDNYPMGLFAVDKKELVRFHASSGTTGKPTVVGYTRKDLDVWLNNVARIACMGGATPNDVAQIAFGYGTFTGALGLHGGLEKLGASVIPMSSGNTKKQIMFMQDIGTTLLVATPSYALHLGEEIRARGLDPSKDLRVHIGLFGGEGMTEPMRDEMHKVWGEQFFCTQNYGMSELCGPGVAGECEELCGMHINEDWFIPEVINPETGEVLPPGERGELVVTCLGKEAIPLIRYRTGDLTRLFYEPCKCGRTTARMENLSGRADDMLVIRGVNVFPTQIEEVLLQIQEIGPHYEILVERKNRLDVMTITVELVDDRLLDSYAQLSELEQKIKKGLKAQLGLATHIKLVAPYSLQRFEGKAKRVTDLRKDGL</sequence>
<dbReference type="PANTHER" id="PTHR43439:SF1">
    <property type="entry name" value="PHENYLACETATE-COENZYME A LIGASE"/>
    <property type="match status" value="1"/>
</dbReference>
<dbReference type="AlphaFoldDB" id="A0A844F1U2"/>
<comment type="function">
    <text evidence="9">Catalyzes the activation of phenylacetic acid (PA) to phenylacetyl-CoA (PA-CoA).</text>
</comment>
<proteinExistence type="inferred from homology"/>
<dbReference type="Pfam" id="PF14535">
    <property type="entry name" value="AMP-binding_C_2"/>
    <property type="match status" value="1"/>
</dbReference>
<dbReference type="RefSeq" id="WP_004606943.1">
    <property type="nucleotide sequence ID" value="NZ_AP024846.1"/>
</dbReference>
<reference evidence="12 13" key="1">
    <citation type="submission" date="2019-08" db="EMBL/GenBank/DDBJ databases">
        <title>In-depth cultivation of the pig gut microbiome towards novel bacterial diversity and tailored functional studies.</title>
        <authorList>
            <person name="Wylensek D."/>
            <person name="Hitch T.C.A."/>
            <person name="Clavel T."/>
        </authorList>
    </citation>
    <scope>NUCLEOTIDE SEQUENCE [LARGE SCALE GENOMIC DNA]</scope>
    <source>
        <strain evidence="12 13">BL-389-WT-3D</strain>
    </source>
</reference>
<feature type="domain" description="AMP-dependent synthetase/ligase" evidence="10">
    <location>
        <begin position="77"/>
        <end position="286"/>
    </location>
</feature>
<evidence type="ECO:0000256" key="9">
    <source>
        <dbReference type="PIRNR" id="PIRNR006444"/>
    </source>
</evidence>
<keyword evidence="2 9" id="KW-0436">Ligase</keyword>
<dbReference type="PIRSF" id="PIRSF006444">
    <property type="entry name" value="PaaK"/>
    <property type="match status" value="1"/>
</dbReference>
<evidence type="ECO:0000256" key="4">
    <source>
        <dbReference type="ARBA" id="ARBA00060591"/>
    </source>
</evidence>
<dbReference type="Proteomes" id="UP000462363">
    <property type="component" value="Unassembled WGS sequence"/>
</dbReference>
<feature type="domain" description="AMP-dependent ligase C-terminal" evidence="11">
    <location>
        <begin position="336"/>
        <end position="432"/>
    </location>
</feature>
<name>A0A844F1U2_CLOSV</name>
<evidence type="ECO:0000256" key="6">
    <source>
        <dbReference type="ARBA" id="ARBA00066629"/>
    </source>
</evidence>
<accession>A0A844F1U2</accession>
<dbReference type="CDD" id="cd05913">
    <property type="entry name" value="PaaK"/>
    <property type="match status" value="1"/>
</dbReference>
<dbReference type="GO" id="GO:0010124">
    <property type="term" value="P:phenylacetate catabolic process"/>
    <property type="evidence" value="ECO:0007669"/>
    <property type="project" value="UniProtKB-UniRule"/>
</dbReference>
<dbReference type="GO" id="GO:0000166">
    <property type="term" value="F:nucleotide binding"/>
    <property type="evidence" value="ECO:0007669"/>
    <property type="project" value="UniProtKB-KW"/>
</dbReference>
<dbReference type="SUPFAM" id="SSF56801">
    <property type="entry name" value="Acetyl-CoA synthetase-like"/>
    <property type="match status" value="1"/>
</dbReference>
<evidence type="ECO:0000313" key="12">
    <source>
        <dbReference type="EMBL" id="MSS39448.1"/>
    </source>
</evidence>
<comment type="similarity">
    <text evidence="5 9">Belongs to the phenylacetyl-CoA ligase family.</text>
</comment>
<dbReference type="PANTHER" id="PTHR43439">
    <property type="entry name" value="PHENYLACETATE-COENZYME A LIGASE"/>
    <property type="match status" value="1"/>
</dbReference>
<evidence type="ECO:0000256" key="8">
    <source>
        <dbReference type="ARBA" id="ARBA00075111"/>
    </source>
</evidence>
<dbReference type="UniPathway" id="UPA00930"/>
<protein>
    <recommendedName>
        <fullName evidence="7 9">Phenylacetate-coenzyme A ligase</fullName>
        <ecNumber evidence="6 9">6.2.1.30</ecNumber>
    </recommendedName>
    <alternativeName>
        <fullName evidence="8 9">Phenylacetyl-CoA ligase</fullName>
    </alternativeName>
</protein>
<evidence type="ECO:0000256" key="1">
    <source>
        <dbReference type="ARBA" id="ARBA00011245"/>
    </source>
</evidence>
<organism evidence="12 13">
    <name type="scientific">Clostridium scindens (strain JCM 10418 / VPI 12708)</name>
    <dbReference type="NCBI Taxonomy" id="29347"/>
    <lineage>
        <taxon>Bacteria</taxon>
        <taxon>Bacillati</taxon>
        <taxon>Bacillota</taxon>
        <taxon>Clostridia</taxon>
        <taxon>Lachnospirales</taxon>
        <taxon>Lachnospiraceae</taxon>
    </lineage>
</organism>
<dbReference type="InterPro" id="IPR051414">
    <property type="entry name" value="Adenylate-forming_Reductase"/>
</dbReference>
<dbReference type="InterPro" id="IPR028154">
    <property type="entry name" value="AMP-dep_Lig_C"/>
</dbReference>
<dbReference type="InterPro" id="IPR042099">
    <property type="entry name" value="ANL_N_sf"/>
</dbReference>
<dbReference type="FunFam" id="3.40.50.12780:FF:000016">
    <property type="entry name" value="Phenylacetate-coenzyme A ligase"/>
    <property type="match status" value="1"/>
</dbReference>
<comment type="pathway">
    <text evidence="4 9">Aromatic compound metabolism; phenylacetate degradation.</text>
</comment>
<evidence type="ECO:0000256" key="2">
    <source>
        <dbReference type="ARBA" id="ARBA00022598"/>
    </source>
</evidence>
<evidence type="ECO:0000259" key="10">
    <source>
        <dbReference type="Pfam" id="PF00501"/>
    </source>
</evidence>
<comment type="subunit">
    <text evidence="1">Monomer.</text>
</comment>
<dbReference type="Gene3D" id="3.30.300.30">
    <property type="match status" value="1"/>
</dbReference>
<dbReference type="Pfam" id="PF00501">
    <property type="entry name" value="AMP-binding"/>
    <property type="match status" value="1"/>
</dbReference>
<gene>
    <name evidence="12" type="ORF">FYJ37_03505</name>
</gene>
<dbReference type="InterPro" id="IPR000873">
    <property type="entry name" value="AMP-dep_synth/lig_dom"/>
</dbReference>
<evidence type="ECO:0000256" key="7">
    <source>
        <dbReference type="ARBA" id="ARBA00068695"/>
    </source>
</evidence>
<keyword evidence="3 9" id="KW-0547">Nucleotide-binding</keyword>
<evidence type="ECO:0000256" key="5">
    <source>
        <dbReference type="ARBA" id="ARBA00061566"/>
    </source>
</evidence>
<dbReference type="InterPro" id="IPR045851">
    <property type="entry name" value="AMP-bd_C_sf"/>
</dbReference>
<evidence type="ECO:0000313" key="13">
    <source>
        <dbReference type="Proteomes" id="UP000462363"/>
    </source>
</evidence>